<accession>A0A370NQ82</accession>
<dbReference type="AlphaFoldDB" id="A0A370NQ82"/>
<comment type="caution">
    <text evidence="2">The sequence shown here is derived from an EMBL/GenBank/DDBJ whole genome shotgun (WGS) entry which is preliminary data.</text>
</comment>
<evidence type="ECO:0000313" key="3">
    <source>
        <dbReference type="Proteomes" id="UP000255165"/>
    </source>
</evidence>
<keyword evidence="1" id="KW-1133">Transmembrane helix</keyword>
<gene>
    <name evidence="2" type="ORF">DN412_24965</name>
</gene>
<dbReference type="Proteomes" id="UP000255165">
    <property type="component" value="Unassembled WGS sequence"/>
</dbReference>
<reference evidence="3" key="1">
    <citation type="submission" date="2018-06" db="EMBL/GenBank/DDBJ databases">
        <authorList>
            <person name="Feng T."/>
            <person name="Jeon C.O."/>
        </authorList>
    </citation>
    <scope>NUCLEOTIDE SEQUENCE [LARGE SCALE GENOMIC DNA]</scope>
    <source>
        <strain evidence="3">S23</strain>
    </source>
</reference>
<keyword evidence="3" id="KW-1185">Reference proteome</keyword>
<organism evidence="2 3">
    <name type="scientific">Cupriavidus lacunae</name>
    <dbReference type="NCBI Taxonomy" id="2666307"/>
    <lineage>
        <taxon>Bacteria</taxon>
        <taxon>Pseudomonadati</taxon>
        <taxon>Pseudomonadota</taxon>
        <taxon>Betaproteobacteria</taxon>
        <taxon>Burkholderiales</taxon>
        <taxon>Burkholderiaceae</taxon>
        <taxon>Cupriavidus</taxon>
    </lineage>
</organism>
<sequence length="109" mass="11222">MSQNAKRSSPLVKPTVAFKPGVNEDANLAGTAPLRGVIALAGDDHVSKSSTLAHQSDHISLPSSATMSLGVPAGATRPYQAPAFYLIGCGLVSLLGLAMVPETLGRRLQ</sequence>
<proteinExistence type="predicted"/>
<evidence type="ECO:0000256" key="1">
    <source>
        <dbReference type="SAM" id="Phobius"/>
    </source>
</evidence>
<evidence type="ECO:0000313" key="2">
    <source>
        <dbReference type="EMBL" id="RDK07683.1"/>
    </source>
</evidence>
<keyword evidence="1" id="KW-0812">Transmembrane</keyword>
<protein>
    <submittedName>
        <fullName evidence="2">Uncharacterized protein</fullName>
    </submittedName>
</protein>
<feature type="transmembrane region" description="Helical" evidence="1">
    <location>
        <begin position="83"/>
        <end position="100"/>
    </location>
</feature>
<keyword evidence="1" id="KW-0472">Membrane</keyword>
<dbReference type="EMBL" id="QKWJ01000037">
    <property type="protein sequence ID" value="RDK07683.1"/>
    <property type="molecule type" value="Genomic_DNA"/>
</dbReference>
<dbReference type="RefSeq" id="WP_115214035.1">
    <property type="nucleotide sequence ID" value="NZ_QKWJ01000037.1"/>
</dbReference>
<name>A0A370NQ82_9BURK</name>